<dbReference type="WBParaSite" id="RSKR_0000963550.1">
    <property type="protein sequence ID" value="RSKR_0000963550.1"/>
    <property type="gene ID" value="RSKR_0000963550"/>
</dbReference>
<sequence length="316" mass="36535">MSSKNILPNEMLAKILAAAHYEDREAIELSCKHIRNVAISNETRMKHKIYRLFCIRLFEENDKKDHVSEETIFASFCFQLHNDAECNAYRKIRSKEDFLANMRKVELTDNSGVIIEFTSHSQNLLDIVDVLKKTNKQINIVFNHDGLEPYQYFNLLCNNWTGALKRLVIRDAYGSFNLFAEDTSIKLRDNIVLDYWSYGGEGNIDIDVWDNYLSNHNFNSIEFGCGDTMSTDEMYSFIVMLFKHIAANRLGSIKVTVFAEFGMHGIRAINQRIRLAGFNAIESNSHGYIFGHYSNGMDMIENNGHIESQIEFELNY</sequence>
<name>A0AC35UAY8_9BILA</name>
<accession>A0AC35UAY8</accession>
<dbReference type="Proteomes" id="UP000095286">
    <property type="component" value="Unplaced"/>
</dbReference>
<proteinExistence type="predicted"/>
<evidence type="ECO:0000313" key="2">
    <source>
        <dbReference type="WBParaSite" id="RSKR_0000963550.1"/>
    </source>
</evidence>
<reference evidence="2" key="1">
    <citation type="submission" date="2016-11" db="UniProtKB">
        <authorList>
            <consortium name="WormBaseParasite"/>
        </authorList>
    </citation>
    <scope>IDENTIFICATION</scope>
    <source>
        <strain evidence="2">KR3021</strain>
    </source>
</reference>
<protein>
    <submittedName>
        <fullName evidence="2">F-box domain-containing protein</fullName>
    </submittedName>
</protein>
<evidence type="ECO:0000313" key="1">
    <source>
        <dbReference type="Proteomes" id="UP000095286"/>
    </source>
</evidence>
<organism evidence="1 2">
    <name type="scientific">Rhabditophanes sp. KR3021</name>
    <dbReference type="NCBI Taxonomy" id="114890"/>
    <lineage>
        <taxon>Eukaryota</taxon>
        <taxon>Metazoa</taxon>
        <taxon>Ecdysozoa</taxon>
        <taxon>Nematoda</taxon>
        <taxon>Chromadorea</taxon>
        <taxon>Rhabditida</taxon>
        <taxon>Tylenchina</taxon>
        <taxon>Panagrolaimomorpha</taxon>
        <taxon>Strongyloidoidea</taxon>
        <taxon>Alloionematidae</taxon>
        <taxon>Rhabditophanes</taxon>
    </lineage>
</organism>